<dbReference type="Proteomes" id="UP000821845">
    <property type="component" value="Chromosome 6"/>
</dbReference>
<comment type="caution">
    <text evidence="1">The sequence shown here is derived from an EMBL/GenBank/DDBJ whole genome shotgun (WGS) entry which is preliminary data.</text>
</comment>
<proteinExistence type="predicted"/>
<keyword evidence="2" id="KW-1185">Reference proteome</keyword>
<protein>
    <submittedName>
        <fullName evidence="1">Uncharacterized protein</fullName>
    </submittedName>
</protein>
<evidence type="ECO:0000313" key="1">
    <source>
        <dbReference type="EMBL" id="KAH6928386.1"/>
    </source>
</evidence>
<name>A0ACB7S374_HYAAI</name>
<dbReference type="EMBL" id="CM023486">
    <property type="protein sequence ID" value="KAH6928386.1"/>
    <property type="molecule type" value="Genomic_DNA"/>
</dbReference>
<sequence length="229" mass="24254">MEAGYTILFFGGVLLRLNLVASLAPVTFTWSKNGARLRETDGLSIQETKLVSLLVIQRTETSSRGNYTCRASNVVGADEHTAELIVEAPPVWRSEPQGVSAVSGSNVSVHCTASGSPPPKITWTRTKDGGSTILPTENGQLFIHNVRVSEAGTYSCKAENGVGSAIEKSIRVTISGTLSHSETIEKHEVAVTSQVHSHMITTLSEAAGTFTTGANFTSFKQAGSGVIYA</sequence>
<accession>A0ACB7S374</accession>
<organism evidence="1 2">
    <name type="scientific">Hyalomma asiaticum</name>
    <name type="common">Tick</name>
    <dbReference type="NCBI Taxonomy" id="266040"/>
    <lineage>
        <taxon>Eukaryota</taxon>
        <taxon>Metazoa</taxon>
        <taxon>Ecdysozoa</taxon>
        <taxon>Arthropoda</taxon>
        <taxon>Chelicerata</taxon>
        <taxon>Arachnida</taxon>
        <taxon>Acari</taxon>
        <taxon>Parasitiformes</taxon>
        <taxon>Ixodida</taxon>
        <taxon>Ixodoidea</taxon>
        <taxon>Ixodidae</taxon>
        <taxon>Hyalomminae</taxon>
        <taxon>Hyalomma</taxon>
    </lineage>
</organism>
<gene>
    <name evidence="1" type="ORF">HPB50_015411</name>
</gene>
<evidence type="ECO:0000313" key="2">
    <source>
        <dbReference type="Proteomes" id="UP000821845"/>
    </source>
</evidence>
<reference evidence="1" key="1">
    <citation type="submission" date="2020-05" db="EMBL/GenBank/DDBJ databases">
        <title>Large-scale comparative analyses of tick genomes elucidate their genetic diversity and vector capacities.</title>
        <authorList>
            <person name="Jia N."/>
            <person name="Wang J."/>
            <person name="Shi W."/>
            <person name="Du L."/>
            <person name="Sun Y."/>
            <person name="Zhan W."/>
            <person name="Jiang J."/>
            <person name="Wang Q."/>
            <person name="Zhang B."/>
            <person name="Ji P."/>
            <person name="Sakyi L.B."/>
            <person name="Cui X."/>
            <person name="Yuan T."/>
            <person name="Jiang B."/>
            <person name="Yang W."/>
            <person name="Lam T.T.-Y."/>
            <person name="Chang Q."/>
            <person name="Ding S."/>
            <person name="Wang X."/>
            <person name="Zhu J."/>
            <person name="Ruan X."/>
            <person name="Zhao L."/>
            <person name="Wei J."/>
            <person name="Que T."/>
            <person name="Du C."/>
            <person name="Cheng J."/>
            <person name="Dai P."/>
            <person name="Han X."/>
            <person name="Huang E."/>
            <person name="Gao Y."/>
            <person name="Liu J."/>
            <person name="Shao H."/>
            <person name="Ye R."/>
            <person name="Li L."/>
            <person name="Wei W."/>
            <person name="Wang X."/>
            <person name="Wang C."/>
            <person name="Yang T."/>
            <person name="Huo Q."/>
            <person name="Li W."/>
            <person name="Guo W."/>
            <person name="Chen H."/>
            <person name="Zhou L."/>
            <person name="Ni X."/>
            <person name="Tian J."/>
            <person name="Zhou Y."/>
            <person name="Sheng Y."/>
            <person name="Liu T."/>
            <person name="Pan Y."/>
            <person name="Xia L."/>
            <person name="Li J."/>
            <person name="Zhao F."/>
            <person name="Cao W."/>
        </authorList>
    </citation>
    <scope>NUCLEOTIDE SEQUENCE</scope>
    <source>
        <strain evidence="1">Hyas-2018</strain>
    </source>
</reference>